<dbReference type="EMBL" id="UYRX01001084">
    <property type="protein sequence ID" value="VDK88097.1"/>
    <property type="molecule type" value="Genomic_DNA"/>
</dbReference>
<dbReference type="STRING" id="42156.A0A3P6TRU6"/>
<proteinExistence type="predicted"/>
<gene>
    <name evidence="1" type="ORF">NLS_LOCUS8494</name>
</gene>
<organism evidence="1 2">
    <name type="scientific">Litomosoides sigmodontis</name>
    <name type="common">Filarial nematode worm</name>
    <dbReference type="NCBI Taxonomy" id="42156"/>
    <lineage>
        <taxon>Eukaryota</taxon>
        <taxon>Metazoa</taxon>
        <taxon>Ecdysozoa</taxon>
        <taxon>Nematoda</taxon>
        <taxon>Chromadorea</taxon>
        <taxon>Rhabditida</taxon>
        <taxon>Spirurina</taxon>
        <taxon>Spiruromorpha</taxon>
        <taxon>Filarioidea</taxon>
        <taxon>Onchocercidae</taxon>
        <taxon>Litomosoides</taxon>
    </lineage>
</organism>
<protein>
    <submittedName>
        <fullName evidence="1">Uncharacterized protein</fullName>
    </submittedName>
</protein>
<dbReference type="OrthoDB" id="5876317at2759"/>
<evidence type="ECO:0000313" key="2">
    <source>
        <dbReference type="Proteomes" id="UP000277928"/>
    </source>
</evidence>
<accession>A0A3P6TRU6</accession>
<evidence type="ECO:0000313" key="1">
    <source>
        <dbReference type="EMBL" id="VDK88097.1"/>
    </source>
</evidence>
<sequence>MYRFSARADIVYVLHRRYMSFGEQLSIAFISDELILLLPTLIAVDGVEEARALQTQFLTLTKLTHKVIGTAWPTYLSRYIIPGPLREIYRDENGVIKLPEGDSMPDRIPFESELMRPQIRNVLWQLEICS</sequence>
<dbReference type="Proteomes" id="UP000277928">
    <property type="component" value="Unassembled WGS sequence"/>
</dbReference>
<name>A0A3P6TRU6_LITSI</name>
<keyword evidence="2" id="KW-1185">Reference proteome</keyword>
<dbReference type="AlphaFoldDB" id="A0A3P6TRU6"/>
<reference evidence="1 2" key="1">
    <citation type="submission" date="2018-08" db="EMBL/GenBank/DDBJ databases">
        <authorList>
            <person name="Laetsch R D."/>
            <person name="Stevens L."/>
            <person name="Kumar S."/>
            <person name="Blaxter L. M."/>
        </authorList>
    </citation>
    <scope>NUCLEOTIDE SEQUENCE [LARGE SCALE GENOMIC DNA]</scope>
</reference>